<sequence length="37" mass="4238">MDGFRAVVQHVAHKYFIKNKNGLCNAFYGANYNFVVT</sequence>
<comment type="caution">
    <text evidence="1">The sequence shown here is derived from an EMBL/GenBank/DDBJ whole genome shotgun (WGS) entry which is preliminary data.</text>
</comment>
<evidence type="ECO:0000313" key="1">
    <source>
        <dbReference type="EMBL" id="CZW97004.1"/>
    </source>
</evidence>
<name>A0A822WJT4_9ENTR</name>
<evidence type="ECO:0000313" key="2">
    <source>
        <dbReference type="Proteomes" id="UP000076063"/>
    </source>
</evidence>
<gene>
    <name evidence="1" type="ORF">SAMEA2273372_00014</name>
</gene>
<reference evidence="1 2" key="1">
    <citation type="submission" date="2016-03" db="EMBL/GenBank/DDBJ databases">
        <authorList>
            <consortium name="Pathogen Informatics"/>
        </authorList>
    </citation>
    <scope>NUCLEOTIDE SEQUENCE [LARGE SCALE GENOMIC DNA]</scope>
    <source>
        <strain evidence="2">e1527</strain>
    </source>
</reference>
<dbReference type="EMBL" id="FJZI01000001">
    <property type="protein sequence ID" value="CZW97004.1"/>
    <property type="molecule type" value="Genomic_DNA"/>
</dbReference>
<proteinExistence type="predicted"/>
<organism evidence="1 2">
    <name type="scientific">Enterobacter bugandensis</name>
    <dbReference type="NCBI Taxonomy" id="881260"/>
    <lineage>
        <taxon>Bacteria</taxon>
        <taxon>Pseudomonadati</taxon>
        <taxon>Pseudomonadota</taxon>
        <taxon>Gammaproteobacteria</taxon>
        <taxon>Enterobacterales</taxon>
        <taxon>Enterobacteriaceae</taxon>
        <taxon>Enterobacter</taxon>
    </lineage>
</organism>
<dbReference type="AlphaFoldDB" id="A0A822WJT4"/>
<accession>A0A822WJT4</accession>
<dbReference type="Proteomes" id="UP000076063">
    <property type="component" value="Unassembled WGS sequence"/>
</dbReference>
<protein>
    <submittedName>
        <fullName evidence="1">Uncharacterized protein</fullName>
    </submittedName>
</protein>